<keyword evidence="2 8" id="KW-0732">Signal</keyword>
<evidence type="ECO:0000313" key="11">
    <source>
        <dbReference type="EMBL" id="TXR54020.1"/>
    </source>
</evidence>
<dbReference type="Pfam" id="PF00691">
    <property type="entry name" value="OmpA"/>
    <property type="match status" value="1"/>
</dbReference>
<protein>
    <recommendedName>
        <fullName evidence="8">Peptidoglycan-associated lipoprotein</fullName>
        <shortName evidence="8">PAL</shortName>
    </recommendedName>
</protein>
<dbReference type="Gene3D" id="3.30.1330.60">
    <property type="entry name" value="OmpA-like domain"/>
    <property type="match status" value="1"/>
</dbReference>
<dbReference type="PROSITE" id="PS01068">
    <property type="entry name" value="OMPA_1"/>
    <property type="match status" value="1"/>
</dbReference>
<proteinExistence type="inferred from homology"/>
<reference evidence="11 12" key="1">
    <citation type="submission" date="2019-07" db="EMBL/GenBank/DDBJ databases">
        <title>Reinekea sp. strain SSH23 genome sequencing and assembly.</title>
        <authorList>
            <person name="Kim I."/>
        </authorList>
    </citation>
    <scope>NUCLEOTIDE SEQUENCE [LARGE SCALE GENOMIC DNA]</scope>
    <source>
        <strain evidence="11 12">SSH23</strain>
    </source>
</reference>
<keyword evidence="5 8" id="KW-0998">Cell outer membrane</keyword>
<evidence type="ECO:0000256" key="9">
    <source>
        <dbReference type="SAM" id="SignalP"/>
    </source>
</evidence>
<dbReference type="CDD" id="cd07185">
    <property type="entry name" value="OmpA_C-like"/>
    <property type="match status" value="1"/>
</dbReference>
<dbReference type="GO" id="GO:0009279">
    <property type="term" value="C:cell outer membrane"/>
    <property type="evidence" value="ECO:0007669"/>
    <property type="project" value="UniProtKB-SubCell"/>
</dbReference>
<keyword evidence="1 8" id="KW-0132">Cell division</keyword>
<dbReference type="GO" id="GO:0051301">
    <property type="term" value="P:cell division"/>
    <property type="evidence" value="ECO:0007669"/>
    <property type="project" value="UniProtKB-UniRule"/>
</dbReference>
<dbReference type="InterPro" id="IPR014169">
    <property type="entry name" value="Pal_lipo_C"/>
</dbReference>
<dbReference type="OrthoDB" id="9809164at2"/>
<dbReference type="InterPro" id="IPR050330">
    <property type="entry name" value="Bact_OuterMem_StrucFunc"/>
</dbReference>
<dbReference type="PROSITE" id="PS51257">
    <property type="entry name" value="PROKAR_LIPOPROTEIN"/>
    <property type="match status" value="1"/>
</dbReference>
<feature type="chain" id="PRO_5022809566" description="Peptidoglycan-associated lipoprotein" evidence="9">
    <location>
        <begin position="21"/>
        <end position="167"/>
    </location>
</feature>
<dbReference type="EMBL" id="VKAD01000001">
    <property type="protein sequence ID" value="TXR54020.1"/>
    <property type="molecule type" value="Genomic_DNA"/>
</dbReference>
<comment type="caution">
    <text evidence="11">The sequence shown here is derived from an EMBL/GenBank/DDBJ whole genome shotgun (WGS) entry which is preliminary data.</text>
</comment>
<organism evidence="11 12">
    <name type="scientific">Reinekea thalattae</name>
    <dbReference type="NCBI Taxonomy" id="2593301"/>
    <lineage>
        <taxon>Bacteria</taxon>
        <taxon>Pseudomonadati</taxon>
        <taxon>Pseudomonadota</taxon>
        <taxon>Gammaproteobacteria</taxon>
        <taxon>Oceanospirillales</taxon>
        <taxon>Saccharospirillaceae</taxon>
        <taxon>Reinekea</taxon>
    </lineage>
</organism>
<comment type="subcellular location">
    <subcellularLocation>
        <location evidence="8">Cell outer membrane</location>
        <topology evidence="8">Lipid-anchor</topology>
    </subcellularLocation>
</comment>
<keyword evidence="4 8" id="KW-0564">Palmitate</keyword>
<dbReference type="PANTHER" id="PTHR30329:SF21">
    <property type="entry name" value="LIPOPROTEIN YIAD-RELATED"/>
    <property type="match status" value="1"/>
</dbReference>
<dbReference type="PRINTS" id="PR01021">
    <property type="entry name" value="OMPADOMAIN"/>
</dbReference>
<dbReference type="InterPro" id="IPR036737">
    <property type="entry name" value="OmpA-like_sf"/>
</dbReference>
<evidence type="ECO:0000256" key="2">
    <source>
        <dbReference type="ARBA" id="ARBA00022729"/>
    </source>
</evidence>
<accession>A0A5C8ZB39</accession>
<evidence type="ECO:0000256" key="3">
    <source>
        <dbReference type="ARBA" id="ARBA00023136"/>
    </source>
</evidence>
<name>A0A5C8ZB39_9GAMM</name>
<sequence>MAKSKLLTAAVLSSALILVACGGNTQSEDTTATTETTATEAEATAEAAAEEMVEDAHAKYLEMTLVFFDYDQYEIKEEYRDMLDAHAAHIAATGATVVLEGHADERGTREYNLALGERRAKQVAAYLQVQGVSASQIDVVSYGEEKPLSAGNTEEAYSQNRRVEFVY</sequence>
<keyword evidence="3 8" id="KW-0472">Membrane</keyword>
<dbReference type="AlphaFoldDB" id="A0A5C8ZB39"/>
<dbReference type="InterPro" id="IPR039001">
    <property type="entry name" value="Pal"/>
</dbReference>
<evidence type="ECO:0000256" key="7">
    <source>
        <dbReference type="ARBA" id="ARBA00023306"/>
    </source>
</evidence>
<dbReference type="SUPFAM" id="SSF103088">
    <property type="entry name" value="OmpA-like"/>
    <property type="match status" value="1"/>
</dbReference>
<dbReference type="InterPro" id="IPR006690">
    <property type="entry name" value="OMPA-like_CS"/>
</dbReference>
<evidence type="ECO:0000256" key="1">
    <source>
        <dbReference type="ARBA" id="ARBA00022618"/>
    </source>
</evidence>
<dbReference type="Proteomes" id="UP000321764">
    <property type="component" value="Unassembled WGS sequence"/>
</dbReference>
<evidence type="ECO:0000256" key="5">
    <source>
        <dbReference type="ARBA" id="ARBA00023237"/>
    </source>
</evidence>
<keyword evidence="12" id="KW-1185">Reference proteome</keyword>
<dbReference type="NCBIfam" id="TIGR02802">
    <property type="entry name" value="Pal_lipo"/>
    <property type="match status" value="1"/>
</dbReference>
<evidence type="ECO:0000256" key="6">
    <source>
        <dbReference type="ARBA" id="ARBA00023288"/>
    </source>
</evidence>
<dbReference type="HAMAP" id="MF_02204">
    <property type="entry name" value="Pal"/>
    <property type="match status" value="1"/>
</dbReference>
<evidence type="ECO:0000313" key="12">
    <source>
        <dbReference type="Proteomes" id="UP000321764"/>
    </source>
</evidence>
<dbReference type="InterPro" id="IPR006665">
    <property type="entry name" value="OmpA-like"/>
</dbReference>
<dbReference type="RefSeq" id="WP_147713419.1">
    <property type="nucleotide sequence ID" value="NZ_VKAD01000001.1"/>
</dbReference>
<comment type="similarity">
    <text evidence="8">Belongs to the Pal lipoprotein family.</text>
</comment>
<comment type="subunit">
    <text evidence="8">The Tol-Pal system is composed of five core proteins: the inner membrane proteins TolA, TolQ and TolR, the periplasmic protein TolB and the outer membrane protein Pal. They form a network linking the inner and outer membranes and the peptidoglycan layer.</text>
</comment>
<keyword evidence="7 8" id="KW-0131">Cell cycle</keyword>
<comment type="function">
    <text evidence="8">Part of the Tol-Pal system, which plays a role in outer membrane invagination during cell division and is important for maintaining outer membrane integrity.</text>
</comment>
<dbReference type="PANTHER" id="PTHR30329">
    <property type="entry name" value="STATOR ELEMENT OF FLAGELLAR MOTOR COMPLEX"/>
    <property type="match status" value="1"/>
</dbReference>
<feature type="domain" description="OmpA-like" evidence="10">
    <location>
        <begin position="55"/>
        <end position="167"/>
    </location>
</feature>
<dbReference type="InterPro" id="IPR006664">
    <property type="entry name" value="OMP_bac"/>
</dbReference>
<keyword evidence="6 8" id="KW-0449">Lipoprotein</keyword>
<dbReference type="PROSITE" id="PS51123">
    <property type="entry name" value="OMPA_2"/>
    <property type="match status" value="1"/>
</dbReference>
<evidence type="ECO:0000256" key="8">
    <source>
        <dbReference type="HAMAP-Rule" id="MF_02204"/>
    </source>
</evidence>
<evidence type="ECO:0000256" key="4">
    <source>
        <dbReference type="ARBA" id="ARBA00023139"/>
    </source>
</evidence>
<evidence type="ECO:0000259" key="10">
    <source>
        <dbReference type="PROSITE" id="PS51123"/>
    </source>
</evidence>
<gene>
    <name evidence="8 11" type="primary">pal</name>
    <name evidence="11" type="ORF">FME95_05600</name>
</gene>
<feature type="signal peptide" evidence="9">
    <location>
        <begin position="1"/>
        <end position="20"/>
    </location>
</feature>